<dbReference type="OrthoDB" id="9813321at2"/>
<dbReference type="AlphaFoldDB" id="Q02AA0"/>
<gene>
    <name evidence="3" type="ordered locus">Acid_1028</name>
</gene>
<dbReference type="EMBL" id="CP000473">
    <property type="protein sequence ID" value="ABJ82026.1"/>
    <property type="molecule type" value="Genomic_DNA"/>
</dbReference>
<dbReference type="InterPro" id="IPR013429">
    <property type="entry name" value="Regulatory_FmdB_Zinc_ribbon"/>
</dbReference>
<dbReference type="NCBIfam" id="TIGR02605">
    <property type="entry name" value="CxxC_CxxC_SSSS"/>
    <property type="match status" value="1"/>
</dbReference>
<feature type="region of interest" description="Disordered" evidence="1">
    <location>
        <begin position="48"/>
        <end position="68"/>
    </location>
</feature>
<evidence type="ECO:0000256" key="1">
    <source>
        <dbReference type="SAM" id="MobiDB-lite"/>
    </source>
</evidence>
<dbReference type="Pfam" id="PF09723">
    <property type="entry name" value="Zn_ribbon_8"/>
    <property type="match status" value="1"/>
</dbReference>
<dbReference type="InParanoid" id="Q02AA0"/>
<sequence>MPIYEYRCEDCGTKFEKLVRRSDDPNSLVCPSCGEKHLQQELSTFAAHANGSPKSSEAPSCPSGRCGNPGMCGMNFN</sequence>
<dbReference type="HOGENOM" id="CLU_136025_4_0_0"/>
<dbReference type="SMART" id="SM00834">
    <property type="entry name" value="CxxC_CXXC_SSSS"/>
    <property type="match status" value="1"/>
</dbReference>
<reference evidence="3" key="1">
    <citation type="submission" date="2006-10" db="EMBL/GenBank/DDBJ databases">
        <title>Complete sequence of Solibacter usitatus Ellin6076.</title>
        <authorList>
            <consortium name="US DOE Joint Genome Institute"/>
            <person name="Copeland A."/>
            <person name="Lucas S."/>
            <person name="Lapidus A."/>
            <person name="Barry K."/>
            <person name="Detter J.C."/>
            <person name="Glavina del Rio T."/>
            <person name="Hammon N."/>
            <person name="Israni S."/>
            <person name="Dalin E."/>
            <person name="Tice H."/>
            <person name="Pitluck S."/>
            <person name="Thompson L.S."/>
            <person name="Brettin T."/>
            <person name="Bruce D."/>
            <person name="Han C."/>
            <person name="Tapia R."/>
            <person name="Gilna P."/>
            <person name="Schmutz J."/>
            <person name="Larimer F."/>
            <person name="Land M."/>
            <person name="Hauser L."/>
            <person name="Kyrpides N."/>
            <person name="Mikhailova N."/>
            <person name="Janssen P.H."/>
            <person name="Kuske C.R."/>
            <person name="Richardson P."/>
        </authorList>
    </citation>
    <scope>NUCLEOTIDE SEQUENCE</scope>
    <source>
        <strain evidence="3">Ellin6076</strain>
    </source>
</reference>
<accession>Q02AA0</accession>
<evidence type="ECO:0000259" key="2">
    <source>
        <dbReference type="SMART" id="SM00834"/>
    </source>
</evidence>
<evidence type="ECO:0000313" key="3">
    <source>
        <dbReference type="EMBL" id="ABJ82026.1"/>
    </source>
</evidence>
<feature type="domain" description="Putative regulatory protein FmdB zinc ribbon" evidence="2">
    <location>
        <begin position="1"/>
        <end position="43"/>
    </location>
</feature>
<name>Q02AA0_SOLUE</name>
<organism evidence="3">
    <name type="scientific">Solibacter usitatus (strain Ellin6076)</name>
    <dbReference type="NCBI Taxonomy" id="234267"/>
    <lineage>
        <taxon>Bacteria</taxon>
        <taxon>Pseudomonadati</taxon>
        <taxon>Acidobacteriota</taxon>
        <taxon>Terriglobia</taxon>
        <taxon>Bryobacterales</taxon>
        <taxon>Solibacteraceae</taxon>
        <taxon>Candidatus Solibacter</taxon>
    </lineage>
</organism>
<proteinExistence type="predicted"/>
<dbReference type="Gene3D" id="2.20.28.30">
    <property type="entry name" value="RNA polymerase ii, chain L"/>
    <property type="match status" value="1"/>
</dbReference>
<dbReference type="KEGG" id="sus:Acid_1028"/>
<dbReference type="STRING" id="234267.Acid_1028"/>
<protein>
    <submittedName>
        <fullName evidence="3">Putative regulatory protein, FmdB family</fullName>
    </submittedName>
</protein>
<dbReference type="eggNOG" id="COG2331">
    <property type="taxonomic scope" value="Bacteria"/>
</dbReference>